<comment type="caution">
    <text evidence="1">The sequence shown here is derived from an EMBL/GenBank/DDBJ whole genome shotgun (WGS) entry which is preliminary data.</text>
</comment>
<proteinExistence type="predicted"/>
<evidence type="ECO:0000313" key="2">
    <source>
        <dbReference type="Proteomes" id="UP001054945"/>
    </source>
</evidence>
<protein>
    <submittedName>
        <fullName evidence="1">Uncharacterized protein</fullName>
    </submittedName>
</protein>
<sequence length="118" mass="13300">MLGKIFSGRSGVISNGLSHLAIPDGWKWGGTVSKHFPVWAEFFSDEEPTNSNVPPLLNGIKKSPILKFDTVSEKITSFDENDKGKYKGFWERSWPWRHNKHNIINETNSAIAKENGSL</sequence>
<gene>
    <name evidence="1" type="primary">EEPD1_1</name>
    <name evidence="1" type="ORF">CEXT_538371</name>
</gene>
<dbReference type="AlphaFoldDB" id="A0AAV4SG36"/>
<organism evidence="1 2">
    <name type="scientific">Caerostris extrusa</name>
    <name type="common">Bark spider</name>
    <name type="synonym">Caerostris bankana</name>
    <dbReference type="NCBI Taxonomy" id="172846"/>
    <lineage>
        <taxon>Eukaryota</taxon>
        <taxon>Metazoa</taxon>
        <taxon>Ecdysozoa</taxon>
        <taxon>Arthropoda</taxon>
        <taxon>Chelicerata</taxon>
        <taxon>Arachnida</taxon>
        <taxon>Araneae</taxon>
        <taxon>Araneomorphae</taxon>
        <taxon>Entelegynae</taxon>
        <taxon>Araneoidea</taxon>
        <taxon>Araneidae</taxon>
        <taxon>Caerostris</taxon>
    </lineage>
</organism>
<reference evidence="1 2" key="1">
    <citation type="submission" date="2021-06" db="EMBL/GenBank/DDBJ databases">
        <title>Caerostris extrusa draft genome.</title>
        <authorList>
            <person name="Kono N."/>
            <person name="Arakawa K."/>
        </authorList>
    </citation>
    <scope>NUCLEOTIDE SEQUENCE [LARGE SCALE GENOMIC DNA]</scope>
</reference>
<dbReference type="Proteomes" id="UP001054945">
    <property type="component" value="Unassembled WGS sequence"/>
</dbReference>
<accession>A0AAV4SG36</accession>
<name>A0AAV4SG36_CAEEX</name>
<dbReference type="EMBL" id="BPLR01009460">
    <property type="protein sequence ID" value="GIY32136.1"/>
    <property type="molecule type" value="Genomic_DNA"/>
</dbReference>
<keyword evidence="2" id="KW-1185">Reference proteome</keyword>
<evidence type="ECO:0000313" key="1">
    <source>
        <dbReference type="EMBL" id="GIY32136.1"/>
    </source>
</evidence>